<reference evidence="4" key="1">
    <citation type="submission" date="2016-04" db="UniProtKB">
        <authorList>
            <consortium name="WormBaseParasite"/>
        </authorList>
    </citation>
    <scope>IDENTIFICATION</scope>
</reference>
<evidence type="ECO:0000256" key="1">
    <source>
        <dbReference type="SAM" id="MobiDB-lite"/>
    </source>
</evidence>
<protein>
    <submittedName>
        <fullName evidence="4">EOG090X098F</fullName>
    </submittedName>
</protein>
<feature type="compositionally biased region" description="Polar residues" evidence="1">
    <location>
        <begin position="65"/>
        <end position="74"/>
    </location>
</feature>
<dbReference type="STRING" id="102285.A0A158QIX7"/>
<dbReference type="Proteomes" id="UP000278807">
    <property type="component" value="Unassembled WGS sequence"/>
</dbReference>
<name>A0A158QIX7_RODNA</name>
<proteinExistence type="predicted"/>
<reference evidence="2 3" key="2">
    <citation type="submission" date="2018-11" db="EMBL/GenBank/DDBJ databases">
        <authorList>
            <consortium name="Pathogen Informatics"/>
        </authorList>
    </citation>
    <scope>NUCLEOTIDE SEQUENCE [LARGE SCALE GENOMIC DNA]</scope>
</reference>
<feature type="region of interest" description="Disordered" evidence="1">
    <location>
        <begin position="184"/>
        <end position="249"/>
    </location>
</feature>
<feature type="region of interest" description="Disordered" evidence="1">
    <location>
        <begin position="541"/>
        <end position="568"/>
    </location>
</feature>
<dbReference type="OrthoDB" id="6327427at2759"/>
<organism evidence="4">
    <name type="scientific">Rodentolepis nana</name>
    <name type="common">Dwarf tapeworm</name>
    <name type="synonym">Hymenolepis nana</name>
    <dbReference type="NCBI Taxonomy" id="102285"/>
    <lineage>
        <taxon>Eukaryota</taxon>
        <taxon>Metazoa</taxon>
        <taxon>Spiralia</taxon>
        <taxon>Lophotrochozoa</taxon>
        <taxon>Platyhelminthes</taxon>
        <taxon>Cestoda</taxon>
        <taxon>Eucestoda</taxon>
        <taxon>Cyclophyllidea</taxon>
        <taxon>Hymenolepididae</taxon>
        <taxon>Rodentolepis</taxon>
    </lineage>
</organism>
<evidence type="ECO:0000313" key="3">
    <source>
        <dbReference type="Proteomes" id="UP000278807"/>
    </source>
</evidence>
<feature type="region of interest" description="Disordered" evidence="1">
    <location>
        <begin position="132"/>
        <end position="162"/>
    </location>
</feature>
<dbReference type="AlphaFoldDB" id="A0A158QIX7"/>
<accession>A0A158QIX7</accession>
<evidence type="ECO:0000313" key="2">
    <source>
        <dbReference type="EMBL" id="VDO07968.1"/>
    </source>
</evidence>
<gene>
    <name evidence="2" type="ORF">HNAJ_LOCUS10445</name>
</gene>
<feature type="compositionally biased region" description="Pro residues" evidence="1">
    <location>
        <begin position="551"/>
        <end position="563"/>
    </location>
</feature>
<dbReference type="WBParaSite" id="HNAJ_0001045001-mRNA-1">
    <property type="protein sequence ID" value="HNAJ_0001045001-mRNA-1"/>
    <property type="gene ID" value="HNAJ_0001045001"/>
</dbReference>
<evidence type="ECO:0000313" key="4">
    <source>
        <dbReference type="WBParaSite" id="HNAJ_0001045001-mRNA-1"/>
    </source>
</evidence>
<feature type="region of interest" description="Disordered" evidence="1">
    <location>
        <begin position="1"/>
        <end position="115"/>
    </location>
</feature>
<sequence length="619" mass="65453">MYGSCGFEVAPRGPKLPRLSMEDTALPSQASLMSNSGNGGGNIHSSKSENRKRFGPSGDFRTRLSRGNFTLSRQDSFDVGNDPVEASSPRSLPMDESDCKPSASPKSSNETSAIAAGVPIINSGKSIRLQRANSSFPSTTTATALSSNNGSSNSISSQHVRQKLKEHLLSRRVMSVGASWGAVSNSGNSAGGGGGVVTSGTPPHSHAPLRRFSRSFESDPTVSPPSPTLGEVNSNASAHGHPSPPSFPRKRAAYHRCAAISLDLPSKQSSGVLIGSVPNSRTFDEIAVEKLNSIWREAKSQAHFKLSSLPGSGGNTFSPFPKRQASYNPQMAHDCPEDLSKPSAIEPPCVDMPLDLTAPAAPTTPAIDSPRRVNNECLLRQTSANPTPTASVGDVSILRQPDFAFFLVASQFHNLLLPDLLQHCLPRLQNTSVQKQFLALNSTAFSAPSTPPNLLVGGPPPSTTSAVAGATVSNPAVPSCLQETAASIVSSLTSLCQPPSQQQQLNLLATSMLQSHLSTQVGQNLRETQENLAALTLSGPTRDNVLQQNPPTQPPPGPSPSPPSTSVIPSTDEFIRTALEGACDEIQRHWNSLPIINSWPKTMERRRGVPSASSGYDYC</sequence>
<dbReference type="EMBL" id="UZAE01013052">
    <property type="protein sequence ID" value="VDO07968.1"/>
    <property type="molecule type" value="Genomic_DNA"/>
</dbReference>
<keyword evidence="3" id="KW-1185">Reference proteome</keyword>
<feature type="compositionally biased region" description="Low complexity" evidence="1">
    <location>
        <begin position="132"/>
        <end position="157"/>
    </location>
</feature>